<proteinExistence type="predicted"/>
<sequence>MEIHSKACSANIAAMAVSLALWSFNATAGEVYSAVVTHQSGSYFVEVDALVSAPESTVRGLLTDYDHLSRVNPAIESSEILLERKAGDYKVRTVTNVCLWFYCRRIQQVQNVIESQDGSITAVVIPEQSDFRHGYARVNVWQEPTGTRVLFRSEVRPDFWIPPLIGPWLIKRKLRSGTLETVQNLERVAVPDGLPHNILVK</sequence>
<dbReference type="SUPFAM" id="SSF55961">
    <property type="entry name" value="Bet v1-like"/>
    <property type="match status" value="1"/>
</dbReference>
<accession>A0A3B0Z393</accession>
<organism evidence="1">
    <name type="scientific">hydrothermal vent metagenome</name>
    <dbReference type="NCBI Taxonomy" id="652676"/>
    <lineage>
        <taxon>unclassified sequences</taxon>
        <taxon>metagenomes</taxon>
        <taxon>ecological metagenomes</taxon>
    </lineage>
</organism>
<protein>
    <recommendedName>
        <fullName evidence="2">START domain-containing protein</fullName>
    </recommendedName>
</protein>
<dbReference type="EMBL" id="UOFM01000438">
    <property type="protein sequence ID" value="VAW81962.1"/>
    <property type="molecule type" value="Genomic_DNA"/>
</dbReference>
<gene>
    <name evidence="1" type="ORF">MNBD_GAMMA14-1540</name>
</gene>
<dbReference type="InterPro" id="IPR023393">
    <property type="entry name" value="START-like_dom_sf"/>
</dbReference>
<name>A0A3B0Z393_9ZZZZ</name>
<evidence type="ECO:0000313" key="1">
    <source>
        <dbReference type="EMBL" id="VAW81962.1"/>
    </source>
</evidence>
<evidence type="ECO:0008006" key="2">
    <source>
        <dbReference type="Google" id="ProtNLM"/>
    </source>
</evidence>
<dbReference type="Gene3D" id="3.30.530.20">
    <property type="match status" value="1"/>
</dbReference>
<reference evidence="1" key="1">
    <citation type="submission" date="2018-06" db="EMBL/GenBank/DDBJ databases">
        <authorList>
            <person name="Zhirakovskaya E."/>
        </authorList>
    </citation>
    <scope>NUCLEOTIDE SEQUENCE</scope>
</reference>
<dbReference type="AlphaFoldDB" id="A0A3B0Z393"/>